<sequence length="158" mass="16940">MMPVYEPWNAARGAEIVAEHTHLEGATLVTLHALQEAFGYVPEPAIPMIASALNLSRAEVHGVFTFYHDFRHKPAGRHVLKLCRAEACQAAGGDALAARAEAKLGVTIGNTTPDERVTLEPIYCLGLCATAPSAMLDGRVVGRLDEARIDALVAEAQR</sequence>
<proteinExistence type="inferred from homology"/>
<dbReference type="EMBL" id="MLJW01006328">
    <property type="protein sequence ID" value="OIQ66841.1"/>
    <property type="molecule type" value="Genomic_DNA"/>
</dbReference>
<dbReference type="EC" id="1.12.1.3" evidence="7"/>
<evidence type="ECO:0000256" key="1">
    <source>
        <dbReference type="ARBA" id="ARBA00010643"/>
    </source>
</evidence>
<dbReference type="FunFam" id="1.10.10.1590:FF:000001">
    <property type="entry name" value="NADH-quinone oxidoreductase subunit E"/>
    <property type="match status" value="1"/>
</dbReference>
<evidence type="ECO:0000313" key="7">
    <source>
        <dbReference type="EMBL" id="OIQ66841.1"/>
    </source>
</evidence>
<dbReference type="GO" id="GO:0046872">
    <property type="term" value="F:metal ion binding"/>
    <property type="evidence" value="ECO:0007669"/>
    <property type="project" value="UniProtKB-KW"/>
</dbReference>
<evidence type="ECO:0000256" key="6">
    <source>
        <dbReference type="ARBA" id="ARBA00034078"/>
    </source>
</evidence>
<dbReference type="Pfam" id="PF01257">
    <property type="entry name" value="2Fe-2S_thioredx"/>
    <property type="match status" value="1"/>
</dbReference>
<evidence type="ECO:0000256" key="5">
    <source>
        <dbReference type="ARBA" id="ARBA00023014"/>
    </source>
</evidence>
<keyword evidence="2" id="KW-0001">2Fe-2S</keyword>
<evidence type="ECO:0000256" key="2">
    <source>
        <dbReference type="ARBA" id="ARBA00022714"/>
    </source>
</evidence>
<keyword evidence="7" id="KW-0560">Oxidoreductase</keyword>
<dbReference type="InterPro" id="IPR002023">
    <property type="entry name" value="NuoE-like"/>
</dbReference>
<comment type="similarity">
    <text evidence="1">Belongs to the complex I 24 kDa subunit family.</text>
</comment>
<keyword evidence="5" id="KW-0411">Iron-sulfur</keyword>
<dbReference type="InterPro" id="IPR041921">
    <property type="entry name" value="NuoE_N"/>
</dbReference>
<dbReference type="Gene3D" id="3.40.30.10">
    <property type="entry name" value="Glutaredoxin"/>
    <property type="match status" value="1"/>
</dbReference>
<dbReference type="AlphaFoldDB" id="A0A1J5P5M7"/>
<dbReference type="CDD" id="cd03081">
    <property type="entry name" value="TRX_Fd_NuoE_FDH_gamma"/>
    <property type="match status" value="1"/>
</dbReference>
<comment type="caution">
    <text evidence="7">The sequence shown here is derived from an EMBL/GenBank/DDBJ whole genome shotgun (WGS) entry which is preliminary data.</text>
</comment>
<organism evidence="7">
    <name type="scientific">mine drainage metagenome</name>
    <dbReference type="NCBI Taxonomy" id="410659"/>
    <lineage>
        <taxon>unclassified sequences</taxon>
        <taxon>metagenomes</taxon>
        <taxon>ecological metagenomes</taxon>
    </lineage>
</organism>
<protein>
    <submittedName>
        <fullName evidence="7">NADP-reducing hydrogenase subunit HndA</fullName>
        <ecNumber evidence="7">1.12.1.3</ecNumber>
    </submittedName>
</protein>
<dbReference type="FunFam" id="3.40.30.10:FF:000309">
    <property type="entry name" value="Formate dehydrogenase, gamma subunit"/>
    <property type="match status" value="1"/>
</dbReference>
<dbReference type="GO" id="GO:0050583">
    <property type="term" value="F:hydrogen dehydrogenase (NADP+) activity"/>
    <property type="evidence" value="ECO:0007669"/>
    <property type="project" value="UniProtKB-EC"/>
</dbReference>
<evidence type="ECO:0000256" key="3">
    <source>
        <dbReference type="ARBA" id="ARBA00022723"/>
    </source>
</evidence>
<dbReference type="GO" id="GO:0051537">
    <property type="term" value="F:2 iron, 2 sulfur cluster binding"/>
    <property type="evidence" value="ECO:0007669"/>
    <property type="project" value="UniProtKB-KW"/>
</dbReference>
<accession>A0A1J5P5M7</accession>
<dbReference type="InterPro" id="IPR036249">
    <property type="entry name" value="Thioredoxin-like_sf"/>
</dbReference>
<keyword evidence="3" id="KW-0479">Metal-binding</keyword>
<dbReference type="PANTHER" id="PTHR43342">
    <property type="entry name" value="NADH-QUINONE OXIDOREDUCTASE, E SUBUNIT"/>
    <property type="match status" value="1"/>
</dbReference>
<keyword evidence="4" id="KW-0408">Iron</keyword>
<comment type="cofactor">
    <cofactor evidence="6">
        <name>[2Fe-2S] cluster</name>
        <dbReference type="ChEBI" id="CHEBI:190135"/>
    </cofactor>
</comment>
<name>A0A1J5P5M7_9ZZZZ</name>
<dbReference type="NCBIfam" id="NF004638">
    <property type="entry name" value="PRK05988.1"/>
    <property type="match status" value="1"/>
</dbReference>
<dbReference type="Gene3D" id="1.10.10.1590">
    <property type="entry name" value="NADH-quinone oxidoreductase subunit E"/>
    <property type="match status" value="1"/>
</dbReference>
<evidence type="ECO:0000256" key="4">
    <source>
        <dbReference type="ARBA" id="ARBA00023004"/>
    </source>
</evidence>
<dbReference type="PANTHER" id="PTHR43342:SF1">
    <property type="entry name" value="BIFURCATING [FEFE] HYDROGENASE GAMMA SUBUNIT"/>
    <property type="match status" value="1"/>
</dbReference>
<dbReference type="PIRSF" id="PIRSF000216">
    <property type="entry name" value="NADH_DH_24kDa"/>
    <property type="match status" value="1"/>
</dbReference>
<dbReference type="PROSITE" id="PS01099">
    <property type="entry name" value="COMPLEX1_24K"/>
    <property type="match status" value="1"/>
</dbReference>
<gene>
    <name evidence="7" type="primary">hndA_8</name>
    <name evidence="7" type="ORF">GALL_515860</name>
</gene>
<dbReference type="SUPFAM" id="SSF52833">
    <property type="entry name" value="Thioredoxin-like"/>
    <property type="match status" value="1"/>
</dbReference>
<reference evidence="7" key="1">
    <citation type="submission" date="2016-10" db="EMBL/GenBank/DDBJ databases">
        <title>Sequence of Gallionella enrichment culture.</title>
        <authorList>
            <person name="Poehlein A."/>
            <person name="Muehling M."/>
            <person name="Daniel R."/>
        </authorList>
    </citation>
    <scope>NUCLEOTIDE SEQUENCE</scope>
</reference>
<dbReference type="InterPro" id="IPR028431">
    <property type="entry name" value="NADP_DH_HndA-like"/>
</dbReference>